<keyword evidence="1" id="KW-0175">Coiled coil</keyword>
<dbReference type="AlphaFoldDB" id="A0A4Y2HIJ0"/>
<feature type="region of interest" description="Disordered" evidence="2">
    <location>
        <begin position="318"/>
        <end position="341"/>
    </location>
</feature>
<comment type="caution">
    <text evidence="4">The sequence shown here is derived from an EMBL/GenBank/DDBJ whole genome shotgun (WGS) entry which is preliminary data.</text>
</comment>
<evidence type="ECO:0000256" key="1">
    <source>
        <dbReference type="SAM" id="Coils"/>
    </source>
</evidence>
<dbReference type="Pfam" id="PF03184">
    <property type="entry name" value="DDE_1"/>
    <property type="match status" value="1"/>
</dbReference>
<accession>A0A4Y2HIJ0</accession>
<evidence type="ECO:0000313" key="5">
    <source>
        <dbReference type="Proteomes" id="UP000499080"/>
    </source>
</evidence>
<proteinExistence type="predicted"/>
<dbReference type="InterPro" id="IPR004875">
    <property type="entry name" value="DDE_SF_endonuclease_dom"/>
</dbReference>
<evidence type="ECO:0000259" key="3">
    <source>
        <dbReference type="Pfam" id="PF03184"/>
    </source>
</evidence>
<evidence type="ECO:0000313" key="4">
    <source>
        <dbReference type="EMBL" id="GBM65069.1"/>
    </source>
</evidence>
<name>A0A4Y2HIJ0_ARAVE</name>
<feature type="domain" description="DDE-1" evidence="3">
    <location>
        <begin position="18"/>
        <end position="82"/>
    </location>
</feature>
<keyword evidence="5" id="KW-1185">Reference proteome</keyword>
<protein>
    <recommendedName>
        <fullName evidence="3">DDE-1 domain-containing protein</fullName>
    </recommendedName>
</protein>
<reference evidence="4 5" key="1">
    <citation type="journal article" date="2019" name="Sci. Rep.">
        <title>Orb-weaving spider Araneus ventricosus genome elucidates the spidroin gene catalogue.</title>
        <authorList>
            <person name="Kono N."/>
            <person name="Nakamura H."/>
            <person name="Ohtoshi R."/>
            <person name="Moran D.A.P."/>
            <person name="Shinohara A."/>
            <person name="Yoshida Y."/>
            <person name="Fujiwara M."/>
            <person name="Mori M."/>
            <person name="Tomita M."/>
            <person name="Arakawa K."/>
        </authorList>
    </citation>
    <scope>NUCLEOTIDE SEQUENCE [LARGE SCALE GENOMIC DNA]</scope>
</reference>
<sequence length="404" mass="45265">MIPLLYKDAPNGTLPLISDTGYMNSHLFIDWLKHFVKHSKPSTEDHVLLIADNHTSHCSLPAVLFCREIHITFLTFPPHLYTHLKLKNGSIKWLVQNPGKAITLYKVSGIFQKAYSATSRVQLAEKAFRVTGIEPNNPEIISEDCYSPSLVTLAPLDKDCTVAVAVAPEENEVSPPTSPIDISIQSTLPIPRHEQRGAKWKGKSRKSEIMTSSPFKNLLEKNEKEKVELEEAKTNRVFKKNKNGDKTKKGKSLKAKKKTYSEFLSKTQFLHQVRQIMRGEYAQSADTHMMKIGSTVDYVRSGGMRNATVKKAVEHFQDESNTESTASSSASEEPSVPGTREELVSPVNFSEGESVLSDLNDPGTWPNNLTNTQRCFIVSKLMNKLVNESDLSNTYRDGRKLSKD</sequence>
<organism evidence="4 5">
    <name type="scientific">Araneus ventricosus</name>
    <name type="common">Orbweaver spider</name>
    <name type="synonym">Epeira ventricosa</name>
    <dbReference type="NCBI Taxonomy" id="182803"/>
    <lineage>
        <taxon>Eukaryota</taxon>
        <taxon>Metazoa</taxon>
        <taxon>Ecdysozoa</taxon>
        <taxon>Arthropoda</taxon>
        <taxon>Chelicerata</taxon>
        <taxon>Arachnida</taxon>
        <taxon>Araneae</taxon>
        <taxon>Araneomorphae</taxon>
        <taxon>Entelegynae</taxon>
        <taxon>Araneoidea</taxon>
        <taxon>Araneidae</taxon>
        <taxon>Araneus</taxon>
    </lineage>
</organism>
<feature type="coiled-coil region" evidence="1">
    <location>
        <begin position="215"/>
        <end position="242"/>
    </location>
</feature>
<dbReference type="GO" id="GO:0003676">
    <property type="term" value="F:nucleic acid binding"/>
    <property type="evidence" value="ECO:0007669"/>
    <property type="project" value="InterPro"/>
</dbReference>
<gene>
    <name evidence="4" type="ORF">AVEN_86720_1</name>
</gene>
<feature type="compositionally biased region" description="Low complexity" evidence="2">
    <location>
        <begin position="322"/>
        <end position="335"/>
    </location>
</feature>
<dbReference type="Proteomes" id="UP000499080">
    <property type="component" value="Unassembled WGS sequence"/>
</dbReference>
<dbReference type="EMBL" id="BGPR01001958">
    <property type="protein sequence ID" value="GBM65069.1"/>
    <property type="molecule type" value="Genomic_DNA"/>
</dbReference>
<evidence type="ECO:0000256" key="2">
    <source>
        <dbReference type="SAM" id="MobiDB-lite"/>
    </source>
</evidence>
<dbReference type="OrthoDB" id="6433005at2759"/>